<organism evidence="2 3">
    <name type="scientific">Nocardia callitridis</name>
    <dbReference type="NCBI Taxonomy" id="648753"/>
    <lineage>
        <taxon>Bacteria</taxon>
        <taxon>Bacillati</taxon>
        <taxon>Actinomycetota</taxon>
        <taxon>Actinomycetes</taxon>
        <taxon>Mycobacteriales</taxon>
        <taxon>Nocardiaceae</taxon>
        <taxon>Nocardia</taxon>
    </lineage>
</organism>
<evidence type="ECO:0000313" key="3">
    <source>
        <dbReference type="Proteomes" id="UP001500603"/>
    </source>
</evidence>
<dbReference type="InterPro" id="IPR010147">
    <property type="entry name" value="CRISPR-assoc_prot_CasD"/>
</dbReference>
<dbReference type="EMBL" id="BAABJM010000002">
    <property type="protein sequence ID" value="GAA5053530.1"/>
    <property type="molecule type" value="Genomic_DNA"/>
</dbReference>
<accession>A0ABP9KBF3</accession>
<evidence type="ECO:0000313" key="2">
    <source>
        <dbReference type="EMBL" id="GAA5053530.1"/>
    </source>
</evidence>
<dbReference type="CDD" id="cd09756">
    <property type="entry name" value="Cas5_I-E"/>
    <property type="match status" value="1"/>
</dbReference>
<dbReference type="NCBIfam" id="TIGR01868">
    <property type="entry name" value="casD_Cas5e"/>
    <property type="match status" value="1"/>
</dbReference>
<dbReference type="RefSeq" id="WP_345495698.1">
    <property type="nucleotide sequence ID" value="NZ_BAABJM010000002.1"/>
</dbReference>
<sequence length="241" mass="26590">MSVVALRLAGPLQSWGAGSRFVRRDTETAPTKSGIIGLVAAAQGLRRSDPLETLLGLRFGVRIDQPGQLVRDFHTAQRRKRERDGSLSWSSLPLSYRYYMSDAVYLALLEGEDSLLAAIDAALRSPRFPLYLGRRSCPPAGPIALGVFEEDLDTALAVRPWLASPRTQRRTHAKTVRLATIRDAGSDEPVTETIRDTPLSFDPNRRQYEWRAITRGSVEVDNPLGTETAAVEHDPMPAVEG</sequence>
<dbReference type="Proteomes" id="UP001500603">
    <property type="component" value="Unassembled WGS sequence"/>
</dbReference>
<comment type="caution">
    <text evidence="2">The sequence shown here is derived from an EMBL/GenBank/DDBJ whole genome shotgun (WGS) entry which is preliminary data.</text>
</comment>
<dbReference type="Gene3D" id="3.30.70.2660">
    <property type="match status" value="1"/>
</dbReference>
<dbReference type="NCBIfam" id="TIGR02593">
    <property type="entry name" value="CRISPR_cas5"/>
    <property type="match status" value="1"/>
</dbReference>
<keyword evidence="3" id="KW-1185">Reference proteome</keyword>
<dbReference type="InterPro" id="IPR021124">
    <property type="entry name" value="CRISPR-assoc_prot_Cas5"/>
</dbReference>
<gene>
    <name evidence="2" type="primary">cas5e</name>
    <name evidence="2" type="ORF">GCM10023318_27460</name>
</gene>
<proteinExistence type="predicted"/>
<evidence type="ECO:0000256" key="1">
    <source>
        <dbReference type="ARBA" id="ARBA00023118"/>
    </source>
</evidence>
<dbReference type="InterPro" id="IPR013422">
    <property type="entry name" value="CRISPR-assoc_prot_Cas5_N"/>
</dbReference>
<reference evidence="3" key="1">
    <citation type="journal article" date="2019" name="Int. J. Syst. Evol. Microbiol.">
        <title>The Global Catalogue of Microorganisms (GCM) 10K type strain sequencing project: providing services to taxonomists for standard genome sequencing and annotation.</title>
        <authorList>
            <consortium name="The Broad Institute Genomics Platform"/>
            <consortium name="The Broad Institute Genome Sequencing Center for Infectious Disease"/>
            <person name="Wu L."/>
            <person name="Ma J."/>
        </authorList>
    </citation>
    <scope>NUCLEOTIDE SEQUENCE [LARGE SCALE GENOMIC DNA]</scope>
    <source>
        <strain evidence="3">JCM 18298</strain>
    </source>
</reference>
<dbReference type="Pfam" id="PF09704">
    <property type="entry name" value="Cas_Cas5d"/>
    <property type="match status" value="1"/>
</dbReference>
<protein>
    <submittedName>
        <fullName evidence="2">Type I-E CRISPR-associated protein Cas5/CasD</fullName>
    </submittedName>
</protein>
<name>A0ABP9KBF3_9NOCA</name>
<keyword evidence="1" id="KW-0051">Antiviral defense</keyword>